<dbReference type="SUPFAM" id="SSF54928">
    <property type="entry name" value="RNA-binding domain, RBD"/>
    <property type="match status" value="1"/>
</dbReference>
<keyword evidence="3 8" id="KW-0507">mRNA processing</keyword>
<evidence type="ECO:0000256" key="1">
    <source>
        <dbReference type="ARBA" id="ARBA00004123"/>
    </source>
</evidence>
<accession>A0AAD7UJ90</accession>
<dbReference type="GO" id="GO:0045292">
    <property type="term" value="P:mRNA cis splicing, via spliceosome"/>
    <property type="evidence" value="ECO:0007669"/>
    <property type="project" value="InterPro"/>
</dbReference>
<dbReference type="GO" id="GO:0005634">
    <property type="term" value="C:nucleus"/>
    <property type="evidence" value="ECO:0007669"/>
    <property type="project" value="UniProtKB-SubCell"/>
</dbReference>
<evidence type="ECO:0000256" key="5">
    <source>
        <dbReference type="ARBA" id="ARBA00023187"/>
    </source>
</evidence>
<dbReference type="GO" id="GO:0005846">
    <property type="term" value="C:nuclear cap binding complex"/>
    <property type="evidence" value="ECO:0007669"/>
    <property type="project" value="InterPro"/>
</dbReference>
<dbReference type="InterPro" id="IPR000504">
    <property type="entry name" value="RRM_dom"/>
</dbReference>
<dbReference type="Pfam" id="PF00076">
    <property type="entry name" value="RRM_1"/>
    <property type="match status" value="1"/>
</dbReference>
<evidence type="ECO:0000313" key="12">
    <source>
        <dbReference type="Proteomes" id="UP001230188"/>
    </source>
</evidence>
<comment type="similarity">
    <text evidence="2 8">Belongs to the RRM NCBP2 family.</text>
</comment>
<evidence type="ECO:0000256" key="4">
    <source>
        <dbReference type="ARBA" id="ARBA00022884"/>
    </source>
</evidence>
<dbReference type="InterPro" id="IPR035979">
    <property type="entry name" value="RBD_domain_sf"/>
</dbReference>
<dbReference type="GO" id="GO:0000339">
    <property type="term" value="F:RNA cap binding"/>
    <property type="evidence" value="ECO:0007669"/>
    <property type="project" value="InterPro"/>
</dbReference>
<dbReference type="Proteomes" id="UP001230188">
    <property type="component" value="Unassembled WGS sequence"/>
</dbReference>
<dbReference type="PANTHER" id="PTHR18847:SF0">
    <property type="entry name" value="NUCLEAR CAP-BINDING PROTEIN SUBUNIT 2"/>
    <property type="match status" value="1"/>
</dbReference>
<comment type="caution">
    <text evidence="11">The sequence shown here is derived from an EMBL/GenBank/DDBJ whole genome shotgun (WGS) entry which is preliminary data.</text>
</comment>
<name>A0AAD7UJ90_9STRA</name>
<dbReference type="AlphaFoldDB" id="A0AAD7UJ90"/>
<evidence type="ECO:0000256" key="7">
    <source>
        <dbReference type="PROSITE-ProRule" id="PRU00176"/>
    </source>
</evidence>
<dbReference type="EMBL" id="JAQMWT010000157">
    <property type="protein sequence ID" value="KAJ8608874.1"/>
    <property type="molecule type" value="Genomic_DNA"/>
</dbReference>
<feature type="compositionally biased region" description="Acidic residues" evidence="9">
    <location>
        <begin position="275"/>
        <end position="287"/>
    </location>
</feature>
<dbReference type="SMART" id="SM00360">
    <property type="entry name" value="RRM"/>
    <property type="match status" value="1"/>
</dbReference>
<evidence type="ECO:0000256" key="8">
    <source>
        <dbReference type="RuleBase" id="RU364036"/>
    </source>
</evidence>
<comment type="subcellular location">
    <subcellularLocation>
        <location evidence="1 8">Nucleus</location>
    </subcellularLocation>
</comment>
<organism evidence="11 12">
    <name type="scientific">Chrysophaeum taylorii</name>
    <dbReference type="NCBI Taxonomy" id="2483200"/>
    <lineage>
        <taxon>Eukaryota</taxon>
        <taxon>Sar</taxon>
        <taxon>Stramenopiles</taxon>
        <taxon>Ochrophyta</taxon>
        <taxon>Pelagophyceae</taxon>
        <taxon>Pelagomonadales</taxon>
        <taxon>Pelagomonadaceae</taxon>
        <taxon>Chrysophaeum</taxon>
    </lineage>
</organism>
<feature type="domain" description="RRM" evidence="10">
    <location>
        <begin position="104"/>
        <end position="182"/>
    </location>
</feature>
<dbReference type="CDD" id="cd12240">
    <property type="entry name" value="RRM_NCBP2"/>
    <property type="match status" value="1"/>
</dbReference>
<evidence type="ECO:0000256" key="3">
    <source>
        <dbReference type="ARBA" id="ARBA00022664"/>
    </source>
</evidence>
<feature type="region of interest" description="Disordered" evidence="9">
    <location>
        <begin position="208"/>
        <end position="287"/>
    </location>
</feature>
<dbReference type="Gene3D" id="3.30.70.330">
    <property type="match status" value="1"/>
</dbReference>
<protein>
    <recommendedName>
        <fullName evidence="8">Nuclear cap-binding protein subunit 2</fullName>
    </recommendedName>
    <alternativeName>
        <fullName evidence="8">20 kDa nuclear cap-binding protein</fullName>
    </alternativeName>
</protein>
<evidence type="ECO:0000256" key="2">
    <source>
        <dbReference type="ARBA" id="ARBA00010725"/>
    </source>
</evidence>
<gene>
    <name evidence="11" type="ORF">CTAYLR_005261</name>
</gene>
<dbReference type="PROSITE" id="PS50102">
    <property type="entry name" value="RRM"/>
    <property type="match status" value="1"/>
</dbReference>
<dbReference type="InterPro" id="IPR012677">
    <property type="entry name" value="Nucleotide-bd_a/b_plait_sf"/>
</dbReference>
<dbReference type="InterPro" id="IPR027157">
    <property type="entry name" value="NCBP2"/>
</dbReference>
<reference evidence="11" key="1">
    <citation type="submission" date="2023-01" db="EMBL/GenBank/DDBJ databases">
        <title>Metagenome sequencing of chrysophaentin producing Chrysophaeum taylorii.</title>
        <authorList>
            <person name="Davison J."/>
            <person name="Bewley C."/>
        </authorList>
    </citation>
    <scope>NUCLEOTIDE SEQUENCE</scope>
    <source>
        <strain evidence="11">NIES-1699</strain>
    </source>
</reference>
<evidence type="ECO:0000259" key="10">
    <source>
        <dbReference type="PROSITE" id="PS50102"/>
    </source>
</evidence>
<evidence type="ECO:0000256" key="6">
    <source>
        <dbReference type="ARBA" id="ARBA00023242"/>
    </source>
</evidence>
<sequence length="287" mass="32112">MDEGRDGVVAVNDEADLGTAPPKSSDVGDEEMDATPAAEDKAAEEVAEEAPPKVVGEETLPEAQGMGGGAALWWNESESTQKIYVDRQFFVSFEEQVSALRDSKTVYIGNLSFYTTEAQIYELCARVGPVKRVVMGLNRHSKTPCGFCFVEHYTAEAALENVARITGLVLDDRILRSELDFGFREGRQYGRGQSGGQVRDDRRFVYDSQRSARKNQDPIIPAPDDDPEAREKAERRKRRFATDDDAMDDDDDNNNQPPRTEEPTSTGSKRRRRDDDDDDDEDEEDDA</sequence>
<dbReference type="InterPro" id="IPR034148">
    <property type="entry name" value="NCBP2_RRM"/>
</dbReference>
<keyword evidence="4 7" id="KW-0694">RNA-binding</keyword>
<keyword evidence="6 8" id="KW-0539">Nucleus</keyword>
<evidence type="ECO:0000256" key="9">
    <source>
        <dbReference type="SAM" id="MobiDB-lite"/>
    </source>
</evidence>
<feature type="compositionally biased region" description="Acidic residues" evidence="9">
    <location>
        <begin position="243"/>
        <end position="253"/>
    </location>
</feature>
<dbReference type="PANTHER" id="PTHR18847">
    <property type="entry name" value="20 KD NUCLEAR CAP BINDING PROTEIN"/>
    <property type="match status" value="1"/>
</dbReference>
<keyword evidence="12" id="KW-1185">Reference proteome</keyword>
<keyword evidence="5 8" id="KW-0508">mRNA splicing</keyword>
<feature type="region of interest" description="Disordered" evidence="9">
    <location>
        <begin position="1"/>
        <end position="53"/>
    </location>
</feature>
<evidence type="ECO:0000313" key="11">
    <source>
        <dbReference type="EMBL" id="KAJ8608874.1"/>
    </source>
</evidence>
<proteinExistence type="inferred from homology"/>